<sequence>MSNDDVISSEILSYDDGNKKKRPHVVSVFLTATVAIA</sequence>
<dbReference type="EMBL" id="BARH01000012">
    <property type="protein sequence ID" value="GAC91301.1"/>
    <property type="molecule type" value="Genomic_DNA"/>
</dbReference>
<comment type="caution">
    <text evidence="1">The sequence shown here is derived from an EMBL/GenBank/DDBJ whole genome shotgun (WGS) entry which is preliminary data.</text>
</comment>
<gene>
    <name evidence="1" type="ORF">KN10_1737</name>
</gene>
<protein>
    <submittedName>
        <fullName evidence="1">Uncharacterized protein</fullName>
    </submittedName>
</protein>
<name>R4FCU6_9BACL</name>
<dbReference type="Proteomes" id="UP000013057">
    <property type="component" value="Unassembled WGS sequence"/>
</dbReference>
<reference evidence="2" key="1">
    <citation type="journal article" date="2013" name="Genome">
        <title>Draft Genome Sequence of a Thermophilic Member of the Bacillaceae, Anoxybacillus flavithermus Strain Kn10, Isolated from the Kan-nawa Hot Spring in Japan.</title>
        <authorList>
            <person name="Matsutani M."/>
            <person name="Shirakihara Y."/>
            <person name="Imada K."/>
            <person name="Yakushi T."/>
            <person name="Matsushita K."/>
        </authorList>
    </citation>
    <scope>NUCLEOTIDE SEQUENCE [LARGE SCALE GENOMIC DNA]</scope>
    <source>
        <strain evidence="2">NBRC 109594</strain>
    </source>
</reference>
<evidence type="ECO:0000313" key="1">
    <source>
        <dbReference type="EMBL" id="GAC91301.1"/>
    </source>
</evidence>
<evidence type="ECO:0000313" key="2">
    <source>
        <dbReference type="Proteomes" id="UP000013057"/>
    </source>
</evidence>
<proteinExistence type="predicted"/>
<dbReference type="AlphaFoldDB" id="R4FCU6"/>
<organism evidence="1 2">
    <name type="scientific">Anoxybacillus flavithermus NBRC 109594</name>
    <dbReference type="NCBI Taxonomy" id="1315967"/>
    <lineage>
        <taxon>Bacteria</taxon>
        <taxon>Bacillati</taxon>
        <taxon>Bacillota</taxon>
        <taxon>Bacilli</taxon>
        <taxon>Bacillales</taxon>
        <taxon>Anoxybacillaceae</taxon>
        <taxon>Anoxybacillus</taxon>
    </lineage>
</organism>
<accession>R4FCU6</accession>